<keyword evidence="2" id="KW-1133">Transmembrane helix</keyword>
<feature type="coiled-coil region" evidence="1">
    <location>
        <begin position="44"/>
        <end position="71"/>
    </location>
</feature>
<keyword evidence="2" id="KW-0472">Membrane</keyword>
<evidence type="ECO:0000313" key="3">
    <source>
        <dbReference type="EMBL" id="KUJ56719.1"/>
    </source>
</evidence>
<dbReference type="EMBL" id="LMAI01000004">
    <property type="protein sequence ID" value="KUJ56719.1"/>
    <property type="molecule type" value="Genomic_DNA"/>
</dbReference>
<name>A0A101CI96_9FLAO</name>
<evidence type="ECO:0000313" key="4">
    <source>
        <dbReference type="Proteomes" id="UP000054388"/>
    </source>
</evidence>
<evidence type="ECO:0000256" key="1">
    <source>
        <dbReference type="SAM" id="Coils"/>
    </source>
</evidence>
<comment type="caution">
    <text evidence="3">The sequence shown here is derived from an EMBL/GenBank/DDBJ whole genome shotgun (WGS) entry which is preliminary data.</text>
</comment>
<gene>
    <name evidence="3" type="ORF">AR686_09195</name>
</gene>
<organism evidence="3 4">
    <name type="scientific">Chryseobacterium aquaticum subsp. greenlandense</name>
    <dbReference type="NCBI Taxonomy" id="345663"/>
    <lineage>
        <taxon>Bacteria</taxon>
        <taxon>Pseudomonadati</taxon>
        <taxon>Bacteroidota</taxon>
        <taxon>Flavobacteriia</taxon>
        <taxon>Flavobacteriales</taxon>
        <taxon>Weeksellaceae</taxon>
        <taxon>Chryseobacterium group</taxon>
        <taxon>Chryseobacterium</taxon>
    </lineage>
</organism>
<proteinExistence type="predicted"/>
<accession>A0A101CI96</accession>
<dbReference type="AlphaFoldDB" id="A0A101CI96"/>
<dbReference type="RefSeq" id="WP_059136626.1">
    <property type="nucleotide sequence ID" value="NZ_LMAI01000004.1"/>
</dbReference>
<feature type="transmembrane region" description="Helical" evidence="2">
    <location>
        <begin position="184"/>
        <end position="202"/>
    </location>
</feature>
<evidence type="ECO:0000256" key="2">
    <source>
        <dbReference type="SAM" id="Phobius"/>
    </source>
</evidence>
<keyword evidence="2" id="KW-0812">Transmembrane</keyword>
<protein>
    <submittedName>
        <fullName evidence="3">Uncharacterized protein</fullName>
    </submittedName>
</protein>
<sequence length="247" mass="29126">MKQTIIYFLKSIGFYNTVATNPFNYIYSDYENIPDNDDKVIQHKEFLKNLLDEERARLENIEGKTTQLISQTSLIISLISLFIPILLEKSNDLSFLIKIFFVTILISTYFFYILTIINALKNYNIKKFQYSFPNPTNVLIFKDKPINKFNEEVIRDYLYSININQKLNNVKGSNVLYSYNSFKVANILLSFLVISVCFISFFQKNENQKIEIISPVKIKLNDPLKLENRLIKDTIYIIQRDTIYLKK</sequence>
<feature type="transmembrane region" description="Helical" evidence="2">
    <location>
        <begin position="68"/>
        <end position="87"/>
    </location>
</feature>
<reference evidence="3 4" key="1">
    <citation type="submission" date="2015-10" db="EMBL/GenBank/DDBJ databases">
        <title>Genome sequence of Chryseobacterium greenlandense.</title>
        <authorList>
            <person name="Newman J."/>
            <person name="Fischer K."/>
            <person name="Miller J."/>
        </authorList>
    </citation>
    <scope>NUCLEOTIDE SEQUENCE [LARGE SCALE GENOMIC DNA]</scope>
    <source>
        <strain evidence="3 4">UMB34</strain>
    </source>
</reference>
<keyword evidence="1" id="KW-0175">Coiled coil</keyword>
<feature type="transmembrane region" description="Helical" evidence="2">
    <location>
        <begin position="99"/>
        <end position="120"/>
    </location>
</feature>
<dbReference type="Proteomes" id="UP000054388">
    <property type="component" value="Unassembled WGS sequence"/>
</dbReference>